<feature type="transmembrane region" description="Helical" evidence="1">
    <location>
        <begin position="97"/>
        <end position="118"/>
    </location>
</feature>
<feature type="transmembrane region" description="Helical" evidence="1">
    <location>
        <begin position="177"/>
        <end position="193"/>
    </location>
</feature>
<dbReference type="SUPFAM" id="SSF52317">
    <property type="entry name" value="Class I glutamine amidotransferase-like"/>
    <property type="match status" value="1"/>
</dbReference>
<dbReference type="Pfam" id="PF10131">
    <property type="entry name" value="PTPS_related"/>
    <property type="match status" value="1"/>
</dbReference>
<feature type="domain" description="Membrane protein 6-pyruvoyl-tetrahydropterin synthase-related" evidence="2">
    <location>
        <begin position="524"/>
        <end position="722"/>
    </location>
</feature>
<reference evidence="3 4" key="1">
    <citation type="journal article" date="2016" name="Nat. Commun.">
        <title>Thousands of microbial genomes shed light on interconnected biogeochemical processes in an aquifer system.</title>
        <authorList>
            <person name="Anantharaman K."/>
            <person name="Brown C.T."/>
            <person name="Hug L.A."/>
            <person name="Sharon I."/>
            <person name="Castelle C.J."/>
            <person name="Probst A.J."/>
            <person name="Thomas B.C."/>
            <person name="Singh A."/>
            <person name="Wilkins M.J."/>
            <person name="Karaoz U."/>
            <person name="Brodie E.L."/>
            <person name="Williams K.H."/>
            <person name="Hubbard S.S."/>
            <person name="Banfield J.F."/>
        </authorList>
    </citation>
    <scope>NUCLEOTIDE SEQUENCE [LARGE SCALE GENOMIC DNA]</scope>
</reference>
<keyword evidence="1" id="KW-0472">Membrane</keyword>
<keyword evidence="1" id="KW-0812">Transmembrane</keyword>
<feature type="transmembrane region" description="Helical" evidence="1">
    <location>
        <begin position="845"/>
        <end position="867"/>
    </location>
</feature>
<dbReference type="InterPro" id="IPR018776">
    <property type="entry name" value="Membrane_prot_PTPS-rel_domain"/>
</dbReference>
<evidence type="ECO:0000259" key="2">
    <source>
        <dbReference type="Pfam" id="PF10131"/>
    </source>
</evidence>
<feature type="transmembrane region" description="Helical" evidence="1">
    <location>
        <begin position="199"/>
        <end position="216"/>
    </location>
</feature>
<dbReference type="InterPro" id="IPR029062">
    <property type="entry name" value="Class_I_gatase-like"/>
</dbReference>
<feature type="transmembrane region" description="Helical" evidence="1">
    <location>
        <begin position="290"/>
        <end position="308"/>
    </location>
</feature>
<organism evidence="3 4">
    <name type="scientific">Candidatus Woesebacteria bacterium RBG_13_36_22</name>
    <dbReference type="NCBI Taxonomy" id="1802478"/>
    <lineage>
        <taxon>Bacteria</taxon>
        <taxon>Candidatus Woeseibacteriota</taxon>
    </lineage>
</organism>
<dbReference type="EMBL" id="MGFQ01000047">
    <property type="protein sequence ID" value="OGM08410.1"/>
    <property type="molecule type" value="Genomic_DNA"/>
</dbReference>
<feature type="transmembrane region" description="Helical" evidence="1">
    <location>
        <begin position="12"/>
        <end position="35"/>
    </location>
</feature>
<comment type="caution">
    <text evidence="3">The sequence shown here is derived from an EMBL/GenBank/DDBJ whole genome shotgun (WGS) entry which is preliminary data.</text>
</comment>
<name>A0A1F7X023_9BACT</name>
<gene>
    <name evidence="3" type="ORF">A2Z67_05880</name>
</gene>
<feature type="transmembrane region" description="Helical" evidence="1">
    <location>
        <begin position="150"/>
        <end position="170"/>
    </location>
</feature>
<keyword evidence="1" id="KW-1133">Transmembrane helix</keyword>
<accession>A0A1F7X023</accession>
<dbReference type="AlphaFoldDB" id="A0A1F7X023"/>
<feature type="transmembrane region" description="Helical" evidence="1">
    <location>
        <begin position="384"/>
        <end position="403"/>
    </location>
</feature>
<evidence type="ECO:0000256" key="1">
    <source>
        <dbReference type="SAM" id="Phobius"/>
    </source>
</evidence>
<evidence type="ECO:0000313" key="3">
    <source>
        <dbReference type="EMBL" id="OGM08410.1"/>
    </source>
</evidence>
<feature type="transmembrane region" description="Helical" evidence="1">
    <location>
        <begin position="357"/>
        <end position="377"/>
    </location>
</feature>
<proteinExistence type="predicted"/>
<feature type="transmembrane region" description="Helical" evidence="1">
    <location>
        <begin position="223"/>
        <end position="241"/>
    </location>
</feature>
<feature type="transmembrane region" description="Helical" evidence="1">
    <location>
        <begin position="125"/>
        <end position="144"/>
    </location>
</feature>
<sequence length="894" mass="103629">MTNIAKILKALSFLFTFIFSLVFGTWISYLLYIWAGYPRGNDVMGHVFKIKTMSFFWPNFNWTHTWGGGMPQFLFYPWLSYPPLALVYSLTHLDIRLILTSAGVLAVCLTGFGIYLFVKEVTKSFFPSFVSLLIYLLTPASWSYAFSGGIYARAFATPFLVWGIWAFVVYVNQKKRFYYLLTTIFLAASFLSHYVVGTFAYLLVFLLSFFIIDGFWNKIRKFLEVFVPSFLLTSYFTIPFLKASPNTKWLGDISSSTKPVTWVELLNIYQKQGQTITFYLNYYLNRLSPFIVPLLVLLGLIFVVFYLVRKIDLSAKRTASRIALLFSVLTLGLIVYVKIIINIFDFLYAVIGVPPGMLHYLSIIGSALVGILIYLLFGTRKLTFIFSFFVIALCLVWIKIQYIDVIGRLDLEKVFPERTYISEPYLSVEEYYKERENEFNFRLGTEDAGTGGWFNVRFPYVPQTRDYFGQGLVDPDQRFYLIYSLFHQKENINETAYLMDWWGVKTFIIDNRNEVAGKYKNDSYFNFIKETGNFTIYDFKEPNPILVATNSLPILFVGEESAYNIFFRDFSSAGVMSNVLIPLHESQYIDDYSLEELRKFPLLFLYNYMFKDKNKSENLIESYIKTGGTVFIEAQDNGIEGVLPFDSFQKTDFGKFWKLDGNLDIPEFAPAVYDDGPWGVYIAKNVDEGVNVILTDFDEPILVEKQVGEGKVIWSGLNLPFHIDLYKSAEESRLLANLIFSLLGKTPQTYTFPAQNTELTYQTRMSNTKFLNPQKRSVEIKEKSDGILFKEFYVPNWNAFLVRDGKNTNLKIYKAGPNFMYVPLEGATSGDQVLLVYKRLWWENLSFYASFATLLVILLYCFDWWIFKPLTLLVGDRLISPFRNISKWWKSEGE</sequence>
<feature type="transmembrane region" description="Helical" evidence="1">
    <location>
        <begin position="320"/>
        <end position="351"/>
    </location>
</feature>
<protein>
    <recommendedName>
        <fullName evidence="2">Membrane protein 6-pyruvoyl-tetrahydropterin synthase-related domain-containing protein</fullName>
    </recommendedName>
</protein>
<evidence type="ECO:0000313" key="4">
    <source>
        <dbReference type="Proteomes" id="UP000176939"/>
    </source>
</evidence>
<dbReference type="Proteomes" id="UP000176939">
    <property type="component" value="Unassembled WGS sequence"/>
</dbReference>